<dbReference type="OrthoDB" id="3830579at2759"/>
<dbReference type="EMBL" id="NCSJ02000216">
    <property type="protein sequence ID" value="RFU27226.1"/>
    <property type="molecule type" value="Genomic_DNA"/>
</dbReference>
<accession>A0A3E2H1D9</accession>
<dbReference type="Proteomes" id="UP000258309">
    <property type="component" value="Unassembled WGS sequence"/>
</dbReference>
<feature type="region of interest" description="Disordered" evidence="1">
    <location>
        <begin position="69"/>
        <end position="88"/>
    </location>
</feature>
<reference evidence="2 3" key="1">
    <citation type="submission" date="2018-05" db="EMBL/GenBank/DDBJ databases">
        <title>Draft genome sequence of Scytalidium lignicola DSM 105466, a ubiquitous saprotrophic fungus.</title>
        <authorList>
            <person name="Buettner E."/>
            <person name="Gebauer A.M."/>
            <person name="Hofrichter M."/>
            <person name="Liers C."/>
            <person name="Kellner H."/>
        </authorList>
    </citation>
    <scope>NUCLEOTIDE SEQUENCE [LARGE SCALE GENOMIC DNA]</scope>
    <source>
        <strain evidence="2 3">DSM 105466</strain>
    </source>
</reference>
<evidence type="ECO:0000313" key="3">
    <source>
        <dbReference type="Proteomes" id="UP000258309"/>
    </source>
</evidence>
<feature type="non-terminal residue" evidence="2">
    <location>
        <position position="88"/>
    </location>
</feature>
<proteinExistence type="predicted"/>
<name>A0A3E2H1D9_SCYLI</name>
<comment type="caution">
    <text evidence="2">The sequence shown here is derived from an EMBL/GenBank/DDBJ whole genome shotgun (WGS) entry which is preliminary data.</text>
</comment>
<organism evidence="2 3">
    <name type="scientific">Scytalidium lignicola</name>
    <name type="common">Hyphomycete</name>
    <dbReference type="NCBI Taxonomy" id="5539"/>
    <lineage>
        <taxon>Eukaryota</taxon>
        <taxon>Fungi</taxon>
        <taxon>Dikarya</taxon>
        <taxon>Ascomycota</taxon>
        <taxon>Pezizomycotina</taxon>
        <taxon>Leotiomycetes</taxon>
        <taxon>Leotiomycetes incertae sedis</taxon>
        <taxon>Scytalidium</taxon>
    </lineage>
</organism>
<evidence type="ECO:0000313" key="2">
    <source>
        <dbReference type="EMBL" id="RFU27226.1"/>
    </source>
</evidence>
<gene>
    <name evidence="2" type="ORF">B7463_g9105</name>
</gene>
<protein>
    <submittedName>
        <fullName evidence="2">Uncharacterized protein</fullName>
    </submittedName>
</protein>
<feature type="non-terminal residue" evidence="2">
    <location>
        <position position="1"/>
    </location>
</feature>
<sequence length="88" mass="9909">MDSKDYKPFLDRAANFLDFTIPPEPYHVRFYSPAVKVLETGPVVELVTFWFPAGTTDTEIEKMQKKAINGFRKGDGGPLSSRRMGSLP</sequence>
<keyword evidence="3" id="KW-1185">Reference proteome</keyword>
<dbReference type="AlphaFoldDB" id="A0A3E2H1D9"/>
<evidence type="ECO:0000256" key="1">
    <source>
        <dbReference type="SAM" id="MobiDB-lite"/>
    </source>
</evidence>